<feature type="region of interest" description="Disordered" evidence="1">
    <location>
        <begin position="531"/>
        <end position="571"/>
    </location>
</feature>
<feature type="domain" description="DUF4216" evidence="2">
    <location>
        <begin position="20"/>
        <end position="88"/>
    </location>
</feature>
<evidence type="ECO:0000259" key="2">
    <source>
        <dbReference type="Pfam" id="PF13952"/>
    </source>
</evidence>
<proteinExistence type="predicted"/>
<evidence type="ECO:0000313" key="4">
    <source>
        <dbReference type="Proteomes" id="UP001054252"/>
    </source>
</evidence>
<gene>
    <name evidence="3" type="ORF">SLEP1_g60138</name>
</gene>
<dbReference type="AlphaFoldDB" id="A0AAV5MVN7"/>
<reference evidence="3 4" key="1">
    <citation type="journal article" date="2021" name="Commun. Biol.">
        <title>The genome of Shorea leprosula (Dipterocarpaceae) highlights the ecological relevance of drought in aseasonal tropical rainforests.</title>
        <authorList>
            <person name="Ng K.K.S."/>
            <person name="Kobayashi M.J."/>
            <person name="Fawcett J.A."/>
            <person name="Hatakeyama M."/>
            <person name="Paape T."/>
            <person name="Ng C.H."/>
            <person name="Ang C.C."/>
            <person name="Tnah L.H."/>
            <person name="Lee C.T."/>
            <person name="Nishiyama T."/>
            <person name="Sese J."/>
            <person name="O'Brien M.J."/>
            <person name="Copetti D."/>
            <person name="Mohd Noor M.I."/>
            <person name="Ong R.C."/>
            <person name="Putra M."/>
            <person name="Sireger I.Z."/>
            <person name="Indrioko S."/>
            <person name="Kosugi Y."/>
            <person name="Izuno A."/>
            <person name="Isagi Y."/>
            <person name="Lee S.L."/>
            <person name="Shimizu K.K."/>
        </authorList>
    </citation>
    <scope>NUCLEOTIDE SEQUENCE [LARGE SCALE GENOMIC DNA]</scope>
    <source>
        <strain evidence="3">214</strain>
    </source>
</reference>
<dbReference type="Pfam" id="PF13952">
    <property type="entry name" value="DUF4216"/>
    <property type="match status" value="1"/>
</dbReference>
<dbReference type="Proteomes" id="UP001054252">
    <property type="component" value="Unassembled WGS sequence"/>
</dbReference>
<dbReference type="Pfam" id="PF03004">
    <property type="entry name" value="Transposase_24"/>
    <property type="match status" value="1"/>
</dbReference>
<feature type="region of interest" description="Disordered" evidence="1">
    <location>
        <begin position="234"/>
        <end position="263"/>
    </location>
</feature>
<keyword evidence="4" id="KW-1185">Reference proteome</keyword>
<feature type="compositionally biased region" description="Polar residues" evidence="1">
    <location>
        <begin position="531"/>
        <end position="554"/>
    </location>
</feature>
<sequence>TTINSEDEIDYYGVLKEIIELLYYGHSGRQETVVLFNCDWYHTRRGIRVDVKHGIVDVNPSFQLSTGEPFCLASQAQQVYYTPYPGTDRITRGWFTACKIKSRHLIDTSSTSSSAEIDDIFQDDDPPIMQGSSLAIDLAAYQSLQLHAEGVTEVEVNADASEEDEGCREEKDSETSRNSSDSIDEEDDSLAKRRSSSSGFQGQRNRDQPQVFSSSGIAHDIEQTRCDPLIEDMDHLTSDHDTEGPSSSKGKKGRGRNLKGLCPPKNRESKTWVKLTDDKLQFVDPSIPRAITALWKWSDNMRDVRLKWVKDPSYIPCWMPPHLWSQLLHYWDSDEYKMLQERGAKNRNSGERVTHTTGPISFGIHEMRMTEARGGVQPPHQEKFKETHTFKKKVATNQEPMWINEKAKHRHVNTYIAECLETHGSDPSSWPRMDHEAWVKAIGGCSSSFMPGIGSQVNPEDVGFSYRKRPPRDNLMAAIMMSDFVEEQAHHTEVVAKQTEELERQWQQIIMMQQQLAQMTQAQNSLRMNTPVTYSTDSTQTSPIVPEHQQQQLPPQDDVYHPVFDPDYSAP</sequence>
<dbReference type="PANTHER" id="PTHR48258">
    <property type="entry name" value="DUF4218 DOMAIN-CONTAINING PROTEIN-RELATED"/>
    <property type="match status" value="1"/>
</dbReference>
<dbReference type="InterPro" id="IPR004252">
    <property type="entry name" value="Probable_transposase_24"/>
</dbReference>
<accession>A0AAV5MVN7</accession>
<comment type="caution">
    <text evidence="3">The sequence shown here is derived from an EMBL/GenBank/DDBJ whole genome shotgun (WGS) entry which is preliminary data.</text>
</comment>
<feature type="compositionally biased region" description="Basic and acidic residues" evidence="1">
    <location>
        <begin position="234"/>
        <end position="243"/>
    </location>
</feature>
<dbReference type="EMBL" id="BPVZ01001611">
    <property type="protein sequence ID" value="GKV53619.1"/>
    <property type="molecule type" value="Genomic_DNA"/>
</dbReference>
<name>A0AAV5MVN7_9ROSI</name>
<dbReference type="InterPro" id="IPR025312">
    <property type="entry name" value="DUF4216"/>
</dbReference>
<organism evidence="3 4">
    <name type="scientific">Rubroshorea leprosula</name>
    <dbReference type="NCBI Taxonomy" id="152421"/>
    <lineage>
        <taxon>Eukaryota</taxon>
        <taxon>Viridiplantae</taxon>
        <taxon>Streptophyta</taxon>
        <taxon>Embryophyta</taxon>
        <taxon>Tracheophyta</taxon>
        <taxon>Spermatophyta</taxon>
        <taxon>Magnoliopsida</taxon>
        <taxon>eudicotyledons</taxon>
        <taxon>Gunneridae</taxon>
        <taxon>Pentapetalae</taxon>
        <taxon>rosids</taxon>
        <taxon>malvids</taxon>
        <taxon>Malvales</taxon>
        <taxon>Dipterocarpaceae</taxon>
        <taxon>Rubroshorea</taxon>
    </lineage>
</organism>
<dbReference type="PANTHER" id="PTHR48258:SF4">
    <property type="entry name" value="DUF4216 DOMAIN-CONTAINING PROTEIN"/>
    <property type="match status" value="1"/>
</dbReference>
<feature type="region of interest" description="Disordered" evidence="1">
    <location>
        <begin position="157"/>
        <end position="218"/>
    </location>
</feature>
<protein>
    <recommendedName>
        <fullName evidence="2">DUF4216 domain-containing protein</fullName>
    </recommendedName>
</protein>
<evidence type="ECO:0000256" key="1">
    <source>
        <dbReference type="SAM" id="MobiDB-lite"/>
    </source>
</evidence>
<evidence type="ECO:0000313" key="3">
    <source>
        <dbReference type="EMBL" id="GKV53619.1"/>
    </source>
</evidence>
<feature type="non-terminal residue" evidence="3">
    <location>
        <position position="1"/>
    </location>
</feature>